<proteinExistence type="predicted"/>
<comment type="caution">
    <text evidence="1">The sequence shown here is derived from an EMBL/GenBank/DDBJ whole genome shotgun (WGS) entry which is preliminary data.</text>
</comment>
<dbReference type="AlphaFoldDB" id="A0A0E2ZHR4"/>
<protein>
    <submittedName>
        <fullName evidence="1">Transposase</fullName>
    </submittedName>
</protein>
<name>A0A0E2ZHR4_9GAMM</name>
<dbReference type="SUPFAM" id="SSF53098">
    <property type="entry name" value="Ribonuclease H-like"/>
    <property type="match status" value="1"/>
</dbReference>
<feature type="non-terminal residue" evidence="1">
    <location>
        <position position="1"/>
    </location>
</feature>
<dbReference type="InterPro" id="IPR012337">
    <property type="entry name" value="RNaseH-like_sf"/>
</dbReference>
<evidence type="ECO:0000313" key="2">
    <source>
        <dbReference type="Proteomes" id="UP000028839"/>
    </source>
</evidence>
<gene>
    <name evidence="1" type="ORF">IB75_18125</name>
</gene>
<evidence type="ECO:0000313" key="1">
    <source>
        <dbReference type="EMBL" id="KFI17837.1"/>
    </source>
</evidence>
<dbReference type="Proteomes" id="UP000028839">
    <property type="component" value="Unassembled WGS sequence"/>
</dbReference>
<accession>A0A0E2ZHR4</accession>
<sequence>GQVAAIYEKRWKVEAFHKSLKSNAALAKSPTRTVITQWNHVFMSIYAVFKLECLKIQA</sequence>
<organism evidence="1 2">
    <name type="scientific">Nitrosococcus oceani C-27</name>
    <dbReference type="NCBI Taxonomy" id="314279"/>
    <lineage>
        <taxon>Bacteria</taxon>
        <taxon>Pseudomonadati</taxon>
        <taxon>Pseudomonadota</taxon>
        <taxon>Gammaproteobacteria</taxon>
        <taxon>Chromatiales</taxon>
        <taxon>Chromatiaceae</taxon>
        <taxon>Nitrosococcus</taxon>
    </lineage>
</organism>
<reference evidence="1 2" key="1">
    <citation type="submission" date="2014-07" db="EMBL/GenBank/DDBJ databases">
        <title>Comparative analysis of Nitrosococcus oceani genome inventories of strains from Pacific and Atlantic gyres.</title>
        <authorList>
            <person name="Lim C.K."/>
            <person name="Wang L."/>
            <person name="Sayavedra-Soto L.A."/>
            <person name="Klotz M.G."/>
        </authorList>
    </citation>
    <scope>NUCLEOTIDE SEQUENCE [LARGE SCALE GENOMIC DNA]</scope>
    <source>
        <strain evidence="1 2">C-27</strain>
    </source>
</reference>
<dbReference type="HOGENOM" id="CLU_2966418_0_0_6"/>
<dbReference type="EMBL" id="JPGN01000445">
    <property type="protein sequence ID" value="KFI17837.1"/>
    <property type="molecule type" value="Genomic_DNA"/>
</dbReference>